<feature type="region of interest" description="Disordered" evidence="7">
    <location>
        <begin position="50"/>
        <end position="146"/>
    </location>
</feature>
<feature type="region of interest" description="Disordered" evidence="7">
    <location>
        <begin position="1284"/>
        <end position="1303"/>
    </location>
</feature>
<feature type="compositionally biased region" description="Polar residues" evidence="7">
    <location>
        <begin position="1086"/>
        <end position="1100"/>
    </location>
</feature>
<dbReference type="InterPro" id="IPR049899">
    <property type="entry name" value="Znf_C2HC_C3H"/>
</dbReference>
<evidence type="ECO:0000256" key="7">
    <source>
        <dbReference type="SAM" id="MobiDB-lite"/>
    </source>
</evidence>
<feature type="region of interest" description="Disordered" evidence="7">
    <location>
        <begin position="840"/>
        <end position="885"/>
    </location>
</feature>
<feature type="region of interest" description="Disordered" evidence="7">
    <location>
        <begin position="412"/>
        <end position="438"/>
    </location>
</feature>
<proteinExistence type="inferred from homology"/>
<keyword evidence="3 6" id="KW-0863">Zinc-finger</keyword>
<keyword evidence="5" id="KW-0175">Coiled coil</keyword>
<feature type="compositionally biased region" description="Basic and acidic residues" evidence="7">
    <location>
        <begin position="455"/>
        <end position="483"/>
    </location>
</feature>
<dbReference type="RefSeq" id="XP_011303633.1">
    <property type="nucleotide sequence ID" value="XM_011305331.1"/>
</dbReference>
<keyword evidence="4" id="KW-0862">Zinc</keyword>
<feature type="compositionally biased region" description="Basic and acidic residues" evidence="7">
    <location>
        <begin position="412"/>
        <end position="424"/>
    </location>
</feature>
<feature type="region of interest" description="Disordered" evidence="7">
    <location>
        <begin position="518"/>
        <end position="627"/>
    </location>
</feature>
<evidence type="ECO:0000256" key="3">
    <source>
        <dbReference type="ARBA" id="ARBA00022771"/>
    </source>
</evidence>
<name>A0A9R1T719_9HYME</name>
<evidence type="ECO:0000256" key="5">
    <source>
        <dbReference type="ARBA" id="ARBA00023054"/>
    </source>
</evidence>
<dbReference type="Pfam" id="PF13913">
    <property type="entry name" value="zf-C2HC_2"/>
    <property type="match status" value="2"/>
</dbReference>
<reference evidence="10" key="1">
    <citation type="submission" date="2025-08" db="UniProtKB">
        <authorList>
            <consortium name="RefSeq"/>
        </authorList>
    </citation>
    <scope>IDENTIFICATION</scope>
    <source>
        <strain evidence="10">USDA-PBARC FA_bdor</strain>
        <tissue evidence="10">Whole organism</tissue>
    </source>
</reference>
<keyword evidence="2" id="KW-0479">Metal-binding</keyword>
<feature type="compositionally biased region" description="Polar residues" evidence="7">
    <location>
        <begin position="321"/>
        <end position="333"/>
    </location>
</feature>
<evidence type="ECO:0000313" key="10">
    <source>
        <dbReference type="RefSeq" id="XP_011303633.1"/>
    </source>
</evidence>
<dbReference type="KEGG" id="fas:105266880"/>
<feature type="compositionally biased region" description="Basic and acidic residues" evidence="7">
    <location>
        <begin position="543"/>
        <end position="552"/>
    </location>
</feature>
<feature type="compositionally biased region" description="Basic and acidic residues" evidence="7">
    <location>
        <begin position="343"/>
        <end position="359"/>
    </location>
</feature>
<sequence>MTRSRGVSVNIETPWAAQGLTSATNLANMARFQQRQLMEKEQKLLQLYDQQQQRAHQVAQRGSAGSNTSNGSGSGTNTQTVTRTTTTSHSNSQGGKVRQMFDERRQTTVKGIDRSYPLEPLENKPRKTTGPGAQKNGNTVSSRHSVTVKRTIRADANGNVNNGKPVINYHEAVTRDTFGPKIVHREDDLDEFYNENDLSEWNSTNQEPHTYGISGNDRARPAERTKFGITKKETSLKKKNETAPRKQESRTYRNMIKIQLGRESPEWRRASRESLRGTSKSPERNGQSGVRGVVEMQNSISTGNCKINENKRNISISSVGSCRNRSAQGIFNKSRSARGSRTSTREDTPSPQEKSKITEVKGGSVPRREWNWEALENVKEAGASPRGQSPIFRVVSKGDDIECESINRSKSSKFDSLKNSDKSRSSSPNLRSDSEFRCYPRRKSEFEKSRIFRKLQKELDQESPEDSEKFPNGDDAPLRKDKSPSPAKYNESFFRIKEYPRRTSEFEKSDTFVKLRNTFHTDEVRGRRSSGRSATPPVVVKSSYEKIIDSPSKRRNSRTTFHKLQEVLDRSSPDDRSSPIFRGIRDEFPKGKKSESEKSRIFRKLQMELSSSPEPAETSSPSPTRVSLKNDELEISNDFNAPRASFEQLKSVQLLKDHLLLTEKKNQSNRKLSLDDINEDLLPKKYQEGTPHRVIKKERPRSPPPQLEKLNSTHKITRVSKSARSSSPRSEARAFQEKSFSAASINECSPIASPILTGDFKNPENTYQRSDSVESALRTFTQIDNIVETRGKSRKLTSDSRRSSLHAATASWAMKTKSTNQHIHENVSTPRKTLKLSGKTKMKSLKASKGEKVAKKLERSPSPSCKKQLFTDSESDVASEGTRSSGKTITIENTSDMGKCWPVSGAAQQPLKILRSIEDIRNSMTRDNSGGKPIDESTNLISPNVTIRIISPTTARRTGYINQFVELGARKARVFSEINVKPARRIDKTPSPDNPRITSNETKSVSRNNSDVTSRPTSRGSNREKQLENPRSFDVVDFNEEQTRQNPSERTSLRKNSAFVVELEGEPRSKSILSVKKSSNDRQSPEKTSQSRQRVSNNRPASAISTNSSSSSNQGANSPASKSKMATKTRGVNSGNRTPSARSNILATDSRLPACKICGRSFASDRLSFHEQICIKTTQKKRKTFDPVVQRVKGTELEPFVKKMGKKGIDKKTKKSEVKSNWRRKHEDFINAIRSAKQMQAHLAAGGKLSDLPPPPASDTSDYIQCPHCGRKFNQGAAERHIPKCEHMLHNKPNPRAPPKPRR</sequence>
<feature type="compositionally biased region" description="Basic and acidic residues" evidence="7">
    <location>
        <begin position="563"/>
        <end position="600"/>
    </location>
</feature>
<feature type="domain" description="C2HC/C3H-type" evidence="8">
    <location>
        <begin position="1151"/>
        <end position="1180"/>
    </location>
</feature>
<feature type="compositionally biased region" description="Polar residues" evidence="7">
    <location>
        <begin position="135"/>
        <end position="145"/>
    </location>
</feature>
<protein>
    <submittedName>
        <fullName evidence="10">Serine/arginine repetitive matrix protein 2 isoform X1</fullName>
    </submittedName>
</protein>
<feature type="compositionally biased region" description="Polar residues" evidence="7">
    <location>
        <begin position="276"/>
        <end position="288"/>
    </location>
</feature>
<dbReference type="GO" id="GO:0008270">
    <property type="term" value="F:zinc ion binding"/>
    <property type="evidence" value="ECO:0007669"/>
    <property type="project" value="UniProtKB-KW"/>
</dbReference>
<feature type="compositionally biased region" description="Basic and acidic residues" evidence="7">
    <location>
        <begin position="263"/>
        <end position="275"/>
    </location>
</feature>
<feature type="region of interest" description="Disordered" evidence="7">
    <location>
        <begin position="199"/>
        <end position="219"/>
    </location>
</feature>
<accession>A0A9R1T719</accession>
<evidence type="ECO:0000256" key="2">
    <source>
        <dbReference type="ARBA" id="ARBA00022723"/>
    </source>
</evidence>
<evidence type="ECO:0000259" key="8">
    <source>
        <dbReference type="PROSITE" id="PS52027"/>
    </source>
</evidence>
<feature type="compositionally biased region" description="Basic and acidic residues" evidence="7">
    <location>
        <begin position="848"/>
        <end position="859"/>
    </location>
</feature>
<feature type="region of interest" description="Disordered" evidence="7">
    <location>
        <begin position="321"/>
        <end position="364"/>
    </location>
</feature>
<evidence type="ECO:0000313" key="9">
    <source>
        <dbReference type="Proteomes" id="UP000694866"/>
    </source>
</evidence>
<gene>
    <name evidence="10" type="primary">LOC105266880</name>
</gene>
<feature type="compositionally biased region" description="Low complexity" evidence="7">
    <location>
        <begin position="1101"/>
        <end position="1121"/>
    </location>
</feature>
<organism evidence="9 10">
    <name type="scientific">Fopius arisanus</name>
    <dbReference type="NCBI Taxonomy" id="64838"/>
    <lineage>
        <taxon>Eukaryota</taxon>
        <taxon>Metazoa</taxon>
        <taxon>Ecdysozoa</taxon>
        <taxon>Arthropoda</taxon>
        <taxon>Hexapoda</taxon>
        <taxon>Insecta</taxon>
        <taxon>Pterygota</taxon>
        <taxon>Neoptera</taxon>
        <taxon>Endopterygota</taxon>
        <taxon>Hymenoptera</taxon>
        <taxon>Apocrita</taxon>
        <taxon>Ichneumonoidea</taxon>
        <taxon>Braconidae</taxon>
        <taxon>Opiinae</taxon>
        <taxon>Fopius</taxon>
    </lineage>
</organism>
<evidence type="ECO:0000256" key="6">
    <source>
        <dbReference type="PROSITE-ProRule" id="PRU01371"/>
    </source>
</evidence>
<dbReference type="OrthoDB" id="10255185at2759"/>
<feature type="region of interest" description="Disordered" evidence="7">
    <location>
        <begin position="232"/>
        <end position="293"/>
    </location>
</feature>
<feature type="region of interest" description="Disordered" evidence="7">
    <location>
        <begin position="455"/>
        <end position="493"/>
    </location>
</feature>
<feature type="region of interest" description="Disordered" evidence="7">
    <location>
        <begin position="985"/>
        <end position="1056"/>
    </location>
</feature>
<feature type="compositionally biased region" description="Basic and acidic residues" evidence="7">
    <location>
        <begin position="232"/>
        <end position="251"/>
    </location>
</feature>
<dbReference type="InterPro" id="IPR026104">
    <property type="entry name" value="ZNF_C2HC_dom_1C"/>
</dbReference>
<dbReference type="PANTHER" id="PTHR14649:SF1">
    <property type="entry name" value="ZINC FINGER C2HC DOMAIN-CONTAINING PROTEIN 1C"/>
    <property type="match status" value="1"/>
</dbReference>
<feature type="compositionally biased region" description="Low complexity" evidence="7">
    <location>
        <begin position="720"/>
        <end position="729"/>
    </location>
</feature>
<feature type="compositionally biased region" description="Polar residues" evidence="7">
    <location>
        <begin position="996"/>
        <end position="1020"/>
    </location>
</feature>
<feature type="domain" description="C2HC/C3H-type" evidence="8">
    <location>
        <begin position="1262"/>
        <end position="1291"/>
    </location>
</feature>
<dbReference type="Proteomes" id="UP000694866">
    <property type="component" value="Unplaced"/>
</dbReference>
<feature type="compositionally biased region" description="Low complexity" evidence="7">
    <location>
        <begin position="50"/>
        <end position="87"/>
    </location>
</feature>
<feature type="region of interest" description="Disordered" evidence="7">
    <location>
        <begin position="688"/>
        <end position="735"/>
    </location>
</feature>
<comment type="similarity">
    <text evidence="1">Belongs to the ZC2HC1 family.</text>
</comment>
<dbReference type="PROSITE" id="PS52027">
    <property type="entry name" value="ZF_C2HC_C3H"/>
    <property type="match status" value="2"/>
</dbReference>
<dbReference type="PANTHER" id="PTHR14649">
    <property type="entry name" value="ZINC FINGER C2HC DOMAIN-CONTAINING PROTEIN 1C"/>
    <property type="match status" value="1"/>
</dbReference>
<dbReference type="Gene3D" id="3.30.160.60">
    <property type="entry name" value="Classic Zinc Finger"/>
    <property type="match status" value="2"/>
</dbReference>
<evidence type="ECO:0000256" key="4">
    <source>
        <dbReference type="ARBA" id="ARBA00022833"/>
    </source>
</evidence>
<feature type="compositionally biased region" description="Low complexity" evidence="7">
    <location>
        <begin position="610"/>
        <end position="624"/>
    </location>
</feature>
<feature type="region of interest" description="Disordered" evidence="7">
    <location>
        <begin position="1070"/>
        <end position="1145"/>
    </location>
</feature>
<feature type="compositionally biased region" description="Polar residues" evidence="7">
    <location>
        <begin position="1124"/>
        <end position="1145"/>
    </location>
</feature>
<feature type="compositionally biased region" description="Polar residues" evidence="7">
    <location>
        <begin position="199"/>
        <end position="208"/>
    </location>
</feature>
<evidence type="ECO:0000256" key="1">
    <source>
        <dbReference type="ARBA" id="ARBA00010843"/>
    </source>
</evidence>
<dbReference type="GeneID" id="105266880"/>
<keyword evidence="9" id="KW-1185">Reference proteome</keyword>